<organism evidence="11 12">
    <name type="scientific">Penicillium salamii</name>
    <dbReference type="NCBI Taxonomy" id="1612424"/>
    <lineage>
        <taxon>Eukaryota</taxon>
        <taxon>Fungi</taxon>
        <taxon>Dikarya</taxon>
        <taxon>Ascomycota</taxon>
        <taxon>Pezizomycotina</taxon>
        <taxon>Eurotiomycetes</taxon>
        <taxon>Eurotiomycetidae</taxon>
        <taxon>Eurotiales</taxon>
        <taxon>Aspergillaceae</taxon>
        <taxon>Penicillium</taxon>
    </lineage>
</organism>
<comment type="subcellular location">
    <subcellularLocation>
        <location evidence="1">Membrane</location>
        <topology evidence="1">Multi-pass membrane protein</topology>
    </subcellularLocation>
</comment>
<protein>
    <recommendedName>
        <fullName evidence="10">Major facilitator superfamily (MFS) profile domain-containing protein</fullName>
    </recommendedName>
</protein>
<evidence type="ECO:0000259" key="10">
    <source>
        <dbReference type="PROSITE" id="PS50850"/>
    </source>
</evidence>
<evidence type="ECO:0000256" key="6">
    <source>
        <dbReference type="ARBA" id="ARBA00023136"/>
    </source>
</evidence>
<feature type="transmembrane region" description="Helical" evidence="9">
    <location>
        <begin position="69"/>
        <end position="91"/>
    </location>
</feature>
<accession>A0A9W4JHZ3</accession>
<feature type="transmembrane region" description="Helical" evidence="9">
    <location>
        <begin position="98"/>
        <end position="123"/>
    </location>
</feature>
<feature type="transmembrane region" description="Helical" evidence="9">
    <location>
        <begin position="129"/>
        <end position="146"/>
    </location>
</feature>
<gene>
    <name evidence="11" type="ORF">PSALAMII_LOCUS7487</name>
</gene>
<dbReference type="SUPFAM" id="SSF103473">
    <property type="entry name" value="MFS general substrate transporter"/>
    <property type="match status" value="1"/>
</dbReference>
<evidence type="ECO:0000256" key="7">
    <source>
        <dbReference type="RuleBase" id="RU003346"/>
    </source>
</evidence>
<dbReference type="PRINTS" id="PR00171">
    <property type="entry name" value="SUGRTRNSPORT"/>
</dbReference>
<keyword evidence="8" id="KW-0175">Coiled coil</keyword>
<evidence type="ECO:0000313" key="11">
    <source>
        <dbReference type="EMBL" id="CAG8395010.1"/>
    </source>
</evidence>
<dbReference type="OrthoDB" id="6612291at2759"/>
<keyword evidence="4 9" id="KW-0812">Transmembrane</keyword>
<evidence type="ECO:0000256" key="2">
    <source>
        <dbReference type="ARBA" id="ARBA00010992"/>
    </source>
</evidence>
<feature type="transmembrane region" description="Helical" evidence="9">
    <location>
        <begin position="186"/>
        <end position="210"/>
    </location>
</feature>
<feature type="transmembrane region" description="Helical" evidence="9">
    <location>
        <begin position="338"/>
        <end position="358"/>
    </location>
</feature>
<dbReference type="Proteomes" id="UP001152646">
    <property type="component" value="Unassembled WGS sequence"/>
</dbReference>
<feature type="transmembrane region" description="Helical" evidence="9">
    <location>
        <begin position="14"/>
        <end position="34"/>
    </location>
</feature>
<dbReference type="GO" id="GO:0005351">
    <property type="term" value="F:carbohydrate:proton symporter activity"/>
    <property type="evidence" value="ECO:0007669"/>
    <property type="project" value="TreeGrafter"/>
</dbReference>
<keyword evidence="5 9" id="KW-1133">Transmembrane helix</keyword>
<dbReference type="FunFam" id="1.20.1250.20:FF:000078">
    <property type="entry name" value="MFS maltose transporter, putative"/>
    <property type="match status" value="1"/>
</dbReference>
<comment type="similarity">
    <text evidence="2 7">Belongs to the major facilitator superfamily. Sugar transporter (TC 2.A.1.1) family.</text>
</comment>
<dbReference type="PANTHER" id="PTHR48022">
    <property type="entry name" value="PLASTIDIC GLUCOSE TRANSPORTER 4"/>
    <property type="match status" value="1"/>
</dbReference>
<evidence type="ECO:0000313" key="12">
    <source>
        <dbReference type="Proteomes" id="UP001152646"/>
    </source>
</evidence>
<feature type="transmembrane region" description="Helical" evidence="9">
    <location>
        <begin position="158"/>
        <end position="180"/>
    </location>
</feature>
<comment type="caution">
    <text evidence="11">The sequence shown here is derived from an EMBL/GenBank/DDBJ whole genome shotgun (WGS) entry which is preliminary data.</text>
</comment>
<feature type="transmembrane region" description="Helical" evidence="9">
    <location>
        <begin position="378"/>
        <end position="398"/>
    </location>
</feature>
<dbReference type="InterPro" id="IPR050360">
    <property type="entry name" value="MFS_Sugar_Transporters"/>
</dbReference>
<feature type="domain" description="Major facilitator superfamily (MFS) profile" evidence="10">
    <location>
        <begin position="21"/>
        <end position="463"/>
    </location>
</feature>
<proteinExistence type="inferred from homology"/>
<keyword evidence="6 9" id="KW-0472">Membrane</keyword>
<evidence type="ECO:0000256" key="3">
    <source>
        <dbReference type="ARBA" id="ARBA00022448"/>
    </source>
</evidence>
<dbReference type="PROSITE" id="PS50850">
    <property type="entry name" value="MFS"/>
    <property type="match status" value="1"/>
</dbReference>
<reference evidence="11" key="1">
    <citation type="submission" date="2021-07" db="EMBL/GenBank/DDBJ databases">
        <authorList>
            <person name="Branca A.L. A."/>
        </authorList>
    </citation>
    <scope>NUCLEOTIDE SEQUENCE</scope>
</reference>
<evidence type="ECO:0000256" key="5">
    <source>
        <dbReference type="ARBA" id="ARBA00022989"/>
    </source>
</evidence>
<evidence type="ECO:0000256" key="9">
    <source>
        <dbReference type="SAM" id="Phobius"/>
    </source>
</evidence>
<dbReference type="EMBL" id="CAJVPA010000198">
    <property type="protein sequence ID" value="CAG8395010.1"/>
    <property type="molecule type" value="Genomic_DNA"/>
</dbReference>
<feature type="transmembrane region" description="Helical" evidence="9">
    <location>
        <begin position="440"/>
        <end position="459"/>
    </location>
</feature>
<name>A0A9W4JHZ3_9EURO</name>
<dbReference type="InterPro" id="IPR020846">
    <property type="entry name" value="MFS_dom"/>
</dbReference>
<dbReference type="Pfam" id="PF00083">
    <property type="entry name" value="Sugar_tr"/>
    <property type="match status" value="1"/>
</dbReference>
<dbReference type="NCBIfam" id="TIGR00879">
    <property type="entry name" value="SP"/>
    <property type="match status" value="1"/>
</dbReference>
<dbReference type="InterPro" id="IPR003663">
    <property type="entry name" value="Sugar/inositol_transpt"/>
</dbReference>
<evidence type="ECO:0000256" key="8">
    <source>
        <dbReference type="SAM" id="Coils"/>
    </source>
</evidence>
<dbReference type="InterPro" id="IPR005828">
    <property type="entry name" value="MFS_sugar_transport-like"/>
</dbReference>
<dbReference type="GO" id="GO:0016020">
    <property type="term" value="C:membrane"/>
    <property type="evidence" value="ECO:0007669"/>
    <property type="project" value="UniProtKB-SubCell"/>
</dbReference>
<dbReference type="PANTHER" id="PTHR48022:SF2">
    <property type="entry name" value="PLASTIDIC GLUCOSE TRANSPORTER 4"/>
    <property type="match status" value="1"/>
</dbReference>
<evidence type="ECO:0000256" key="1">
    <source>
        <dbReference type="ARBA" id="ARBA00004141"/>
    </source>
</evidence>
<dbReference type="AlphaFoldDB" id="A0A9W4JHZ3"/>
<evidence type="ECO:0000256" key="4">
    <source>
        <dbReference type="ARBA" id="ARBA00022692"/>
    </source>
</evidence>
<keyword evidence="3 7" id="KW-0813">Transport</keyword>
<dbReference type="InterPro" id="IPR036259">
    <property type="entry name" value="MFS_trans_sf"/>
</dbReference>
<dbReference type="Gene3D" id="1.20.1250.20">
    <property type="entry name" value="MFS general substrate transporter like domains"/>
    <property type="match status" value="1"/>
</dbReference>
<sequence>MLGSLRNLPLVQDLNWRLAAVGLTSSLGAFGFGFDNGWWGGALGLSEFKHKYGAYNPALGEWAIPSQKASVGTGTGSAGIILGCLMAPIITSKWGRKAGFLILSLLMVCGVILEASAVTSFWQLVVGRIVVYSGIGLASNVVPTYLSECSPTRVRGAFLALYSFFTSLGVFIATVVVYASRNRSDQWQYLIVICFQLLVPIGYLVALPFLPESPRYLIYRGKYAEAEQVLKTLHNNQDNIAQEIELLKVQIEEQRDLHKATSVLDCFKGTNLPRTIACMGVQILQQAQGVSFIQNFIVTFMQQLGFPDPLKTNVLVTGCSFACHIFTFVTFDQLGRRWSLLFGSLGLAATMLGTGGAIESSATVASLSIETKNACVALLVLWYCIYGFTWGPGCWIVTGEVGTGQLRERTVFLASMGSFLTSIPINFVNPYLQASIGGRVTFIYGAFSVVSLVFVWLVVPETKGRSLEDIDEMYQARLSPWKFQQYTCTGIGAQIASLNGDGGKLSFVVEKDDRPTKEEVE</sequence>
<feature type="coiled-coil region" evidence="8">
    <location>
        <begin position="223"/>
        <end position="257"/>
    </location>
</feature>
<feature type="transmembrane region" description="Helical" evidence="9">
    <location>
        <begin position="410"/>
        <end position="428"/>
    </location>
</feature>